<keyword evidence="3" id="KW-1185">Reference proteome</keyword>
<name>A0A1B2HJY3_9PSEU</name>
<gene>
    <name evidence="2" type="ORF">BBK82_20120</name>
</gene>
<proteinExistence type="predicted"/>
<evidence type="ECO:0000256" key="1">
    <source>
        <dbReference type="SAM" id="MobiDB-lite"/>
    </source>
</evidence>
<dbReference type="EMBL" id="CP016793">
    <property type="protein sequence ID" value="ANZ38021.1"/>
    <property type="molecule type" value="Genomic_DNA"/>
</dbReference>
<protein>
    <submittedName>
        <fullName evidence="2">Uncharacterized protein</fullName>
    </submittedName>
</protein>
<evidence type="ECO:0000313" key="3">
    <source>
        <dbReference type="Proteomes" id="UP000093053"/>
    </source>
</evidence>
<sequence>MRDPALNPETRPTRPRRRDGARDREKETRRVEFDILVVARNHTSTDRVLEVLHGLGDHLKPAIKFTIDAGSKFARQLGRRLEEMDAEELPWEEAKSRQWDLIIAAHADSRLGELTGPILVMPHGVGYNRKRLESTGGEQAAVGTSAHELMSNGRVYASLICLSHEEQRARLCEDARGHGIVVGDPVLDRLRAGTLLRRDIRRELGAGRRTVVSISTTWNEYSTLGTRPDVYRRLVAQLPADEYLVLAVFHPNVWFGRSPYEIRHDFRDELDSGLVLVDQTTWQAALIAADIVIGDHGSVTNYGVALDLPVLLAVDGSKEIDERSPLAGLHAALPHLVDGVPFRDQIEEALRDHRPDRWAPFVEQLFAMPGRGLESVVNAARSLIGLPPVSAPPRPRRPDSIKVVRGEPITAHRVVVREQRDDPVSLSIERYPAIVTTREDHPTSILVIRHDEIYPETRDLAEIIVHDEPLSAEEAETWLGESLANWGGALAAAALEGGGCLVRCRDGTRVSARGDPTTAAITAYWQLVRGNPVTTEDFEVS</sequence>
<dbReference type="Proteomes" id="UP000093053">
    <property type="component" value="Chromosome"/>
</dbReference>
<dbReference type="SUPFAM" id="SSF53756">
    <property type="entry name" value="UDP-Glycosyltransferase/glycogen phosphorylase"/>
    <property type="match status" value="1"/>
</dbReference>
<dbReference type="KEGG" id="led:BBK82_20120"/>
<evidence type="ECO:0000313" key="2">
    <source>
        <dbReference type="EMBL" id="ANZ38021.1"/>
    </source>
</evidence>
<dbReference type="AlphaFoldDB" id="A0A1B2HJY3"/>
<dbReference type="STRING" id="1586287.BBK82_20120"/>
<accession>A0A1B2HJY3</accession>
<organism evidence="2 3">
    <name type="scientific">Lentzea guizhouensis</name>
    <dbReference type="NCBI Taxonomy" id="1586287"/>
    <lineage>
        <taxon>Bacteria</taxon>
        <taxon>Bacillati</taxon>
        <taxon>Actinomycetota</taxon>
        <taxon>Actinomycetes</taxon>
        <taxon>Pseudonocardiales</taxon>
        <taxon>Pseudonocardiaceae</taxon>
        <taxon>Lentzea</taxon>
    </lineage>
</organism>
<feature type="region of interest" description="Disordered" evidence="1">
    <location>
        <begin position="1"/>
        <end position="25"/>
    </location>
</feature>
<reference evidence="2 3" key="1">
    <citation type="submission" date="2016-07" db="EMBL/GenBank/DDBJ databases">
        <title>Complete genome sequence of the Lentzea guizhouensis DHS C013.</title>
        <authorList>
            <person name="Cao C."/>
        </authorList>
    </citation>
    <scope>NUCLEOTIDE SEQUENCE [LARGE SCALE GENOMIC DNA]</scope>
    <source>
        <strain evidence="2 3">DHS C013</strain>
    </source>
</reference>